<dbReference type="InterPro" id="IPR018303">
    <property type="entry name" value="ATPase_P-typ_P_site"/>
</dbReference>
<keyword evidence="7" id="KW-1133">Transmembrane helix</keyword>
<gene>
    <name evidence="10" type="ORF">HETIRDRAFT_102243</name>
</gene>
<dbReference type="InterPro" id="IPR023299">
    <property type="entry name" value="ATPase_P-typ_cyto_dom_N"/>
</dbReference>
<dbReference type="EMBL" id="KI925456">
    <property type="protein sequence ID" value="ETW83522.1"/>
    <property type="molecule type" value="Genomic_DNA"/>
</dbReference>
<dbReference type="InterPro" id="IPR023214">
    <property type="entry name" value="HAD_sf"/>
</dbReference>
<evidence type="ECO:0000256" key="9">
    <source>
        <dbReference type="SAM" id="MobiDB-lite"/>
    </source>
</evidence>
<keyword evidence="6" id="KW-1278">Translocase</keyword>
<dbReference type="Gene3D" id="3.40.50.1000">
    <property type="entry name" value="HAD superfamily/HAD-like"/>
    <property type="match status" value="1"/>
</dbReference>
<sequence length="289" mass="31105">MRYVVFLCASASPNAVVQELAARPAPAQRQPQLPRAPPPSSQLVVVAVPEGLPLAVTLALAFATKRMTQEKLLVRILGSCETMANASVICTDKTGTLTQNEMTIVAGSVGVHSKFVRQFEDNKARSNVDDLNTSDDRKRVQDFSLDQTLFNDTIAVNSTAFGDRDAATGELVFVGSKTKTALLKFAKELGWADYKQAMGVAVKLPDGRWRLHVKGASEILTDRCSQHLVVEQDGSGEAIEIAPIGELPSNDAVAAELRRVGLAAKEHTKAKPKTMHGPHLSPLRSITPS</sequence>
<dbReference type="Proteomes" id="UP000030671">
    <property type="component" value="Unassembled WGS sequence"/>
</dbReference>
<evidence type="ECO:0000256" key="1">
    <source>
        <dbReference type="ARBA" id="ARBA00004127"/>
    </source>
</evidence>
<dbReference type="GeneID" id="20665836"/>
<keyword evidence="3" id="KW-0547">Nucleotide-binding</keyword>
<reference evidence="10 11" key="1">
    <citation type="journal article" date="2012" name="New Phytol.">
        <title>Insight into trade-off between wood decay and parasitism from the genome of a fungal forest pathogen.</title>
        <authorList>
            <person name="Olson A."/>
            <person name="Aerts A."/>
            <person name="Asiegbu F."/>
            <person name="Belbahri L."/>
            <person name="Bouzid O."/>
            <person name="Broberg A."/>
            <person name="Canback B."/>
            <person name="Coutinho P.M."/>
            <person name="Cullen D."/>
            <person name="Dalman K."/>
            <person name="Deflorio G."/>
            <person name="van Diepen L.T."/>
            <person name="Dunand C."/>
            <person name="Duplessis S."/>
            <person name="Durling M."/>
            <person name="Gonthier P."/>
            <person name="Grimwood J."/>
            <person name="Fossdal C.G."/>
            <person name="Hansson D."/>
            <person name="Henrissat B."/>
            <person name="Hietala A."/>
            <person name="Himmelstrand K."/>
            <person name="Hoffmeister D."/>
            <person name="Hogberg N."/>
            <person name="James T.Y."/>
            <person name="Karlsson M."/>
            <person name="Kohler A."/>
            <person name="Kues U."/>
            <person name="Lee Y.H."/>
            <person name="Lin Y.C."/>
            <person name="Lind M."/>
            <person name="Lindquist E."/>
            <person name="Lombard V."/>
            <person name="Lucas S."/>
            <person name="Lunden K."/>
            <person name="Morin E."/>
            <person name="Murat C."/>
            <person name="Park J."/>
            <person name="Raffaello T."/>
            <person name="Rouze P."/>
            <person name="Salamov A."/>
            <person name="Schmutz J."/>
            <person name="Solheim H."/>
            <person name="Stahlberg J."/>
            <person name="Velez H."/>
            <person name="de Vries R.P."/>
            <person name="Wiebenga A."/>
            <person name="Woodward S."/>
            <person name="Yakovlev I."/>
            <person name="Garbelotto M."/>
            <person name="Martin F."/>
            <person name="Grigoriev I.V."/>
            <person name="Stenlid J."/>
        </authorList>
    </citation>
    <scope>NUCLEOTIDE SEQUENCE [LARGE SCALE GENOMIC DNA]</scope>
    <source>
        <strain evidence="10 11">TC 32-1</strain>
    </source>
</reference>
<evidence type="ECO:0000256" key="6">
    <source>
        <dbReference type="ARBA" id="ARBA00022967"/>
    </source>
</evidence>
<evidence type="ECO:0000313" key="11">
    <source>
        <dbReference type="Proteomes" id="UP000030671"/>
    </source>
</evidence>
<dbReference type="SUPFAM" id="SSF81665">
    <property type="entry name" value="Calcium ATPase, transmembrane domain M"/>
    <property type="match status" value="1"/>
</dbReference>
<dbReference type="GO" id="GO:0005388">
    <property type="term" value="F:P-type calcium transporter activity"/>
    <property type="evidence" value="ECO:0007669"/>
    <property type="project" value="TreeGrafter"/>
</dbReference>
<keyword evidence="11" id="KW-1185">Reference proteome</keyword>
<keyword evidence="8" id="KW-0472">Membrane</keyword>
<keyword evidence="4" id="KW-0067">ATP-binding</keyword>
<dbReference type="FunFam" id="3.40.50.1000:FF:000001">
    <property type="entry name" value="Phospholipid-transporting ATPase IC"/>
    <property type="match status" value="1"/>
</dbReference>
<dbReference type="AlphaFoldDB" id="W4KCC7"/>
<dbReference type="STRING" id="747525.W4KCC7"/>
<evidence type="ECO:0000256" key="5">
    <source>
        <dbReference type="ARBA" id="ARBA00022842"/>
    </source>
</evidence>
<proteinExistence type="predicted"/>
<evidence type="ECO:0000256" key="2">
    <source>
        <dbReference type="ARBA" id="ARBA00022692"/>
    </source>
</evidence>
<dbReference type="SUPFAM" id="SSF81660">
    <property type="entry name" value="Metal cation-transporting ATPase, ATP-binding domain N"/>
    <property type="match status" value="1"/>
</dbReference>
<dbReference type="KEGG" id="hir:HETIRDRAFT_102243"/>
<feature type="region of interest" description="Disordered" evidence="9">
    <location>
        <begin position="266"/>
        <end position="289"/>
    </location>
</feature>
<dbReference type="PANTHER" id="PTHR24093">
    <property type="entry name" value="CATION TRANSPORTING ATPASE"/>
    <property type="match status" value="1"/>
</dbReference>
<dbReference type="HOGENOM" id="CLU_963309_0_0_1"/>
<name>W4KCC7_HETIT</name>
<evidence type="ECO:0000256" key="7">
    <source>
        <dbReference type="ARBA" id="ARBA00022989"/>
    </source>
</evidence>
<dbReference type="InterPro" id="IPR023298">
    <property type="entry name" value="ATPase_P-typ_TM_dom_sf"/>
</dbReference>
<dbReference type="PANTHER" id="PTHR24093:SF369">
    <property type="entry name" value="CALCIUM-TRANSPORTING ATPASE"/>
    <property type="match status" value="1"/>
</dbReference>
<dbReference type="RefSeq" id="XP_009543306.1">
    <property type="nucleotide sequence ID" value="XM_009545011.1"/>
</dbReference>
<evidence type="ECO:0000256" key="4">
    <source>
        <dbReference type="ARBA" id="ARBA00022840"/>
    </source>
</evidence>
<keyword evidence="5" id="KW-0460">Magnesium</keyword>
<dbReference type="PRINTS" id="PR00121">
    <property type="entry name" value="NAKATPASE"/>
</dbReference>
<keyword evidence="2" id="KW-0812">Transmembrane</keyword>
<dbReference type="OrthoDB" id="3242336at2759"/>
<dbReference type="eggNOG" id="KOG0204">
    <property type="taxonomic scope" value="Eukaryota"/>
</dbReference>
<protein>
    <submittedName>
        <fullName evidence="10">Calcium transporting ATPase</fullName>
    </submittedName>
</protein>
<dbReference type="Gene3D" id="3.40.1110.10">
    <property type="entry name" value="Calcium-transporting ATPase, cytoplasmic domain N"/>
    <property type="match status" value="1"/>
</dbReference>
<dbReference type="PROSITE" id="PS00154">
    <property type="entry name" value="ATPASE_E1_E2"/>
    <property type="match status" value="1"/>
</dbReference>
<dbReference type="GO" id="GO:0005524">
    <property type="term" value="F:ATP binding"/>
    <property type="evidence" value="ECO:0007669"/>
    <property type="project" value="UniProtKB-KW"/>
</dbReference>
<accession>W4KCC7</accession>
<evidence type="ECO:0000256" key="8">
    <source>
        <dbReference type="ARBA" id="ARBA00023136"/>
    </source>
</evidence>
<dbReference type="GO" id="GO:0006874">
    <property type="term" value="P:intracellular calcium ion homeostasis"/>
    <property type="evidence" value="ECO:0007669"/>
    <property type="project" value="TreeGrafter"/>
</dbReference>
<evidence type="ECO:0000256" key="3">
    <source>
        <dbReference type="ARBA" id="ARBA00022741"/>
    </source>
</evidence>
<dbReference type="GO" id="GO:0005886">
    <property type="term" value="C:plasma membrane"/>
    <property type="evidence" value="ECO:0007669"/>
    <property type="project" value="TreeGrafter"/>
</dbReference>
<dbReference type="Gene3D" id="1.20.1110.10">
    <property type="entry name" value="Calcium-transporting ATPase, transmembrane domain"/>
    <property type="match status" value="1"/>
</dbReference>
<organism evidence="10 11">
    <name type="scientific">Heterobasidion irregulare (strain TC 32-1)</name>
    <dbReference type="NCBI Taxonomy" id="747525"/>
    <lineage>
        <taxon>Eukaryota</taxon>
        <taxon>Fungi</taxon>
        <taxon>Dikarya</taxon>
        <taxon>Basidiomycota</taxon>
        <taxon>Agaricomycotina</taxon>
        <taxon>Agaricomycetes</taxon>
        <taxon>Russulales</taxon>
        <taxon>Bondarzewiaceae</taxon>
        <taxon>Heterobasidion</taxon>
        <taxon>Heterobasidion annosum species complex</taxon>
    </lineage>
</organism>
<dbReference type="GO" id="GO:0012505">
    <property type="term" value="C:endomembrane system"/>
    <property type="evidence" value="ECO:0007669"/>
    <property type="project" value="UniProtKB-SubCell"/>
</dbReference>
<evidence type="ECO:0000313" key="10">
    <source>
        <dbReference type="EMBL" id="ETW83522.1"/>
    </source>
</evidence>
<comment type="subcellular location">
    <subcellularLocation>
        <location evidence="1">Endomembrane system</location>
        <topology evidence="1">Multi-pass membrane protein</topology>
    </subcellularLocation>
</comment>
<dbReference type="InParanoid" id="W4KCC7"/>